<evidence type="ECO:0000256" key="7">
    <source>
        <dbReference type="ARBA" id="ARBA00022737"/>
    </source>
</evidence>
<dbReference type="FunFam" id="1.20.1280.290:FF:000001">
    <property type="entry name" value="Bidirectional sugar transporter SWEET"/>
    <property type="match status" value="1"/>
</dbReference>
<dbReference type="EMBL" id="LSRQ01002087">
    <property type="protein sequence ID" value="OAY75472.1"/>
    <property type="molecule type" value="Genomic_DNA"/>
</dbReference>
<keyword evidence="7" id="KW-0677">Repeat</keyword>
<dbReference type="PANTHER" id="PTHR10791:SF22">
    <property type="entry name" value="BIDIRECTIONAL SUGAR TRANSPORTER SWEET11"/>
    <property type="match status" value="1"/>
</dbReference>
<keyword evidence="6 12" id="KW-0812">Transmembrane</keyword>
<feature type="transmembrane region" description="Helical" evidence="12">
    <location>
        <begin position="48"/>
        <end position="66"/>
    </location>
</feature>
<comment type="similarity">
    <text evidence="2 12">Belongs to the SWEET sugar transporter family.</text>
</comment>
<dbReference type="GO" id="GO:0051119">
    <property type="term" value="F:sugar transmembrane transporter activity"/>
    <property type="evidence" value="ECO:0007669"/>
    <property type="project" value="InterPro"/>
</dbReference>
<keyword evidence="9 12" id="KW-0472">Membrane</keyword>
<feature type="transmembrane region" description="Helical" evidence="12">
    <location>
        <begin position="132"/>
        <end position="153"/>
    </location>
</feature>
<feature type="transmembrane region" description="Helical" evidence="12">
    <location>
        <begin position="106"/>
        <end position="126"/>
    </location>
</feature>
<feature type="transmembrane region" description="Helical" evidence="12">
    <location>
        <begin position="72"/>
        <end position="94"/>
    </location>
</feature>
<keyword evidence="8 12" id="KW-1133">Transmembrane helix</keyword>
<evidence type="ECO:0000256" key="11">
    <source>
        <dbReference type="ARBA" id="ARBA00038715"/>
    </source>
</evidence>
<keyword evidence="4" id="KW-1003">Cell membrane</keyword>
<gene>
    <name evidence="14" type="ORF">ACMD2_10486</name>
</gene>
<comment type="subcellular location">
    <subcellularLocation>
        <location evidence="1 12">Cell membrane</location>
        <topology evidence="1 12">Multi-pass membrane protein</topology>
    </subcellularLocation>
</comment>
<keyword evidence="3 12" id="KW-0813">Transport</keyword>
<comment type="function">
    <text evidence="12">Mediates both low-affinity uptake and efflux of sugar across the membrane.</text>
</comment>
<evidence type="ECO:0000256" key="2">
    <source>
        <dbReference type="ARBA" id="ARBA00007809"/>
    </source>
</evidence>
<evidence type="ECO:0000256" key="5">
    <source>
        <dbReference type="ARBA" id="ARBA00022597"/>
    </source>
</evidence>
<dbReference type="Pfam" id="PF03083">
    <property type="entry name" value="MtN3_slv"/>
    <property type="match status" value="2"/>
</dbReference>
<feature type="region of interest" description="Disordered" evidence="13">
    <location>
        <begin position="254"/>
        <end position="282"/>
    </location>
</feature>
<evidence type="ECO:0000256" key="8">
    <source>
        <dbReference type="ARBA" id="ARBA00022989"/>
    </source>
</evidence>
<accession>A0A199VEC8</accession>
<dbReference type="InterPro" id="IPR004316">
    <property type="entry name" value="SWEET_rpt"/>
</dbReference>
<dbReference type="Gene3D" id="1.20.1280.290">
    <property type="match status" value="2"/>
</dbReference>
<evidence type="ECO:0000313" key="15">
    <source>
        <dbReference type="Proteomes" id="UP000092600"/>
    </source>
</evidence>
<evidence type="ECO:0000256" key="13">
    <source>
        <dbReference type="SAM" id="MobiDB-lite"/>
    </source>
</evidence>
<feature type="transmembrane region" description="Helical" evidence="12">
    <location>
        <begin position="12"/>
        <end position="36"/>
    </location>
</feature>
<feature type="transmembrane region" description="Helical" evidence="12">
    <location>
        <begin position="191"/>
        <end position="214"/>
    </location>
</feature>
<dbReference type="AlphaFoldDB" id="A0A199VEC8"/>
<evidence type="ECO:0000313" key="14">
    <source>
        <dbReference type="EMBL" id="OAY75472.1"/>
    </source>
</evidence>
<evidence type="ECO:0000256" key="6">
    <source>
        <dbReference type="ARBA" id="ARBA00022692"/>
    </source>
</evidence>
<feature type="transmembrane region" description="Helical" evidence="12">
    <location>
        <begin position="165"/>
        <end position="185"/>
    </location>
</feature>
<comment type="subunit">
    <text evidence="11">Forms homooligomers and/or heterooligomers.</text>
</comment>
<comment type="function">
    <text evidence="10">Mediates both low-affinity uptake and efflux of sugar across the plasma membrane.</text>
</comment>
<reference evidence="14 15" key="1">
    <citation type="journal article" date="2016" name="DNA Res.">
        <title>The draft genome of MD-2 pineapple using hybrid error correction of long reads.</title>
        <authorList>
            <person name="Redwan R.M."/>
            <person name="Saidin A."/>
            <person name="Kumar S.V."/>
        </authorList>
    </citation>
    <scope>NUCLEOTIDE SEQUENCE [LARGE SCALE GENOMIC DNA]</scope>
    <source>
        <strain evidence="15">cv. MD2</strain>
        <tissue evidence="14">Leaf</tissue>
    </source>
</reference>
<keyword evidence="5 12" id="KW-0762">Sugar transport</keyword>
<evidence type="ECO:0000256" key="10">
    <source>
        <dbReference type="ARBA" id="ARBA00037238"/>
    </source>
</evidence>
<evidence type="ECO:0000256" key="1">
    <source>
        <dbReference type="ARBA" id="ARBA00004651"/>
    </source>
</evidence>
<organism evidence="14 15">
    <name type="scientific">Ananas comosus</name>
    <name type="common">Pineapple</name>
    <name type="synonym">Ananas ananas</name>
    <dbReference type="NCBI Taxonomy" id="4615"/>
    <lineage>
        <taxon>Eukaryota</taxon>
        <taxon>Viridiplantae</taxon>
        <taxon>Streptophyta</taxon>
        <taxon>Embryophyta</taxon>
        <taxon>Tracheophyta</taxon>
        <taxon>Spermatophyta</taxon>
        <taxon>Magnoliopsida</taxon>
        <taxon>Liliopsida</taxon>
        <taxon>Poales</taxon>
        <taxon>Bromeliaceae</taxon>
        <taxon>Bromelioideae</taxon>
        <taxon>Ananas</taxon>
    </lineage>
</organism>
<dbReference type="Proteomes" id="UP000092600">
    <property type="component" value="Unassembled WGS sequence"/>
</dbReference>
<evidence type="ECO:0000256" key="9">
    <source>
        <dbReference type="ARBA" id="ARBA00023136"/>
    </source>
</evidence>
<name>A0A199VEC8_ANACO</name>
<protein>
    <recommendedName>
        <fullName evidence="12">Bidirectional sugar transporter SWEET</fullName>
    </recommendedName>
</protein>
<comment type="caution">
    <text evidence="14">The sequence shown here is derived from an EMBL/GenBank/DDBJ whole genome shotgun (WGS) entry which is preliminary data.</text>
</comment>
<sequence length="282" mass="31910">MAVLSLHHPWAFTFGILGNIISLMVYLAPLPTFYRVYKKKSTEGFQSIPYIIALFSSMLWIYYAFLKPDASLLITINSIGCAIEAIYIITYLVFAPKNVKIFTAKILFLLIVGAYGTILLLTLLLSKDSSRVHLVGWICMGFSVTVFVAPLSIMRLVIRTKSVEFMPFSLSFFLTLSAIVWFFYGLLTKDIYVALPNVLGFLFGIMQMVLYVAYKDVKPITQEYKLPEKGLGVHPVDSKPSKIENEEHHIVIEGDPKRLDDTEGDNKKETQEGNKMMSHVEV</sequence>
<evidence type="ECO:0000256" key="12">
    <source>
        <dbReference type="RuleBase" id="RU910715"/>
    </source>
</evidence>
<dbReference type="FunFam" id="1.20.1280.290:FF:000003">
    <property type="entry name" value="Bidirectional sugar transporter SWEET"/>
    <property type="match status" value="1"/>
</dbReference>
<dbReference type="InterPro" id="IPR047664">
    <property type="entry name" value="SWEET"/>
</dbReference>
<dbReference type="GO" id="GO:0005886">
    <property type="term" value="C:plasma membrane"/>
    <property type="evidence" value="ECO:0007669"/>
    <property type="project" value="UniProtKB-SubCell"/>
</dbReference>
<proteinExistence type="inferred from homology"/>
<dbReference type="PANTHER" id="PTHR10791">
    <property type="entry name" value="RAG1-ACTIVATING PROTEIN 1"/>
    <property type="match status" value="1"/>
</dbReference>
<evidence type="ECO:0000256" key="3">
    <source>
        <dbReference type="ARBA" id="ARBA00022448"/>
    </source>
</evidence>
<evidence type="ECO:0000256" key="4">
    <source>
        <dbReference type="ARBA" id="ARBA00022475"/>
    </source>
</evidence>